<evidence type="ECO:0000313" key="6">
    <source>
        <dbReference type="EMBL" id="QRM16609.1"/>
    </source>
</evidence>
<dbReference type="GeneID" id="8683489"/>
<dbReference type="EMBL" id="FJ940765">
    <property type="protein sequence ID" value="ADA57820.1"/>
    <property type="molecule type" value="Genomic_DNA"/>
</dbReference>
<dbReference type="GO" id="GO:0006508">
    <property type="term" value="P:proteolysis"/>
    <property type="evidence" value="ECO:0007669"/>
    <property type="project" value="UniProtKB-KW"/>
</dbReference>
<accession>D2E8A8</accession>
<dbReference type="EMBL" id="MW580850">
    <property type="protein sequence ID" value="QRM16479.1"/>
    <property type="molecule type" value="Genomic_DNA"/>
</dbReference>
<evidence type="ECO:0000256" key="1">
    <source>
        <dbReference type="SAM" id="MobiDB-lite"/>
    </source>
</evidence>
<dbReference type="GO" id="GO:0008233">
    <property type="term" value="F:peptidase activity"/>
    <property type="evidence" value="ECO:0007669"/>
    <property type="project" value="UniProtKB-KW"/>
</dbReference>
<feature type="region of interest" description="Disordered" evidence="1">
    <location>
        <begin position="387"/>
        <end position="468"/>
    </location>
</feature>
<dbReference type="EMBL" id="MW580851">
    <property type="protein sequence ID" value="QRM16609.1"/>
    <property type="molecule type" value="Genomic_DNA"/>
</dbReference>
<reference evidence="6" key="4">
    <citation type="submission" date="2021-02" db="EMBL/GenBank/DDBJ databases">
        <authorList>
            <person name="Vanderplasschen A.F.C."/>
            <person name="Davison A.J."/>
        </authorList>
    </citation>
    <scope>NUCLEOTIDE SEQUENCE</scope>
    <source>
        <strain evidence="4">500138</strain>
        <strain evidence="6">DK-200249</strain>
        <strain evidence="5">DK-2008-50-66-1</strain>
        <strain evidence="7">DK-205223-2</strain>
        <strain evidence="8">HVA 486123</strain>
    </source>
</reference>
<evidence type="ECO:0000313" key="7">
    <source>
        <dbReference type="EMBL" id="QRM16742.1"/>
    </source>
</evidence>
<protein>
    <submittedName>
        <fullName evidence="6">Capsid maturation protease</fullName>
    </submittedName>
</protein>
<feature type="compositionally biased region" description="Polar residues" evidence="1">
    <location>
        <begin position="398"/>
        <end position="425"/>
    </location>
</feature>
<dbReference type="KEGG" id="vg:8683489"/>
<evidence type="ECO:0000259" key="2">
    <source>
        <dbReference type="Pfam" id="PF25720"/>
    </source>
</evidence>
<feature type="compositionally biased region" description="Low complexity" evidence="1">
    <location>
        <begin position="426"/>
        <end position="440"/>
    </location>
</feature>
<evidence type="ECO:0000313" key="3">
    <source>
        <dbReference type="EMBL" id="ADA57820.1"/>
    </source>
</evidence>
<dbReference type="EMBL" id="MW580849">
    <property type="protein sequence ID" value="QRM16350.1"/>
    <property type="molecule type" value="Genomic_DNA"/>
</dbReference>
<keyword evidence="6" id="KW-0645">Protease</keyword>
<dbReference type="Proteomes" id="UP000011239">
    <property type="component" value="Segment"/>
</dbReference>
<feature type="region of interest" description="Disordered" evidence="1">
    <location>
        <begin position="587"/>
        <end position="610"/>
    </location>
</feature>
<keyword evidence="6" id="KW-0378">Hydrolase</keyword>
<feature type="compositionally biased region" description="Pro residues" evidence="1">
    <location>
        <begin position="442"/>
        <end position="459"/>
    </location>
</feature>
<dbReference type="EMBL" id="MW580854">
    <property type="protein sequence ID" value="QRM17003.1"/>
    <property type="molecule type" value="Genomic_DNA"/>
</dbReference>
<evidence type="ECO:0000313" key="5">
    <source>
        <dbReference type="EMBL" id="QRM16479.1"/>
    </source>
</evidence>
<evidence type="ECO:0000313" key="4">
    <source>
        <dbReference type="EMBL" id="QRM16350.1"/>
    </source>
</evidence>
<sequence length="715" mass="77606">MASSGTDASGSTGAPRRLIRDPNKFSFVGKRPDGSYVATKSWTQKVTNCSTEVDQFMGRTGSQLKELSDDEQVPVFCDKCPHGYTKRWSELDTVFPGGVFRQVPKVKGYWIVGTAGVFSDRMLCDENLVAARKPHETKREVVARYHLPRNNLELFCHPRASRNELNFLYQHKKSVPLGRVLAYWHIHGPADRENETVAVNVLTSIENPPDRLQPFIELSTGLSWSTLTVTQHCVAVELSLVSLPGRTSSLILQKYRRTADTPSSSAYPVCEEPDLSMFGFGNTSMHDLLYASLSAAFTEDKTAHEVDGIPNSQQPDSTESTAWYEIALAFAKQINFLYSVLTKDDRVGKDYLNQGERVFRHINRLQEQMQAALTLSAVPPNQEIEAASKVPVAEPTETPASPTSEKVGSAVQTDTSVEPAEQSTSAPVAVDLAVDAADPVDPTDPTPPTTSAQPPPVEPVEPEPTATSTMADKMDNLTSLMTQFMEQMNKTNTTTSTPAPQSSRDDFRDSVMMTLFKSMLPTTQAVEVQKETRKRRANDMDDETWKEFQQLKKYKEEQEAKTKEAEMMTRLSAMVSEAVTKALPAPAATPAAAPAPAPTPAAAAPVQQPPPDPTAEIVAQLKEFKEQLNTLMKPAADQSKTADTAAAAAAGGSTTAENVAGAAKTISNNVTIPSGPHLTVGGVPLNALTSASLDPTTKIETFSAADQKFLGSQLC</sequence>
<reference evidence="6" key="3">
    <citation type="journal article" date="2021" name="Microorganisms">
        <title>Genomes of Anguillid Herpesvirus 1 Strains Reveal Evolutionary Disparities and Low Genetic Diversity in the Genus Cyprinivirus.</title>
        <authorList>
            <person name="Donohoe O."/>
            <person name="Zhang H."/>
            <person name="Delrez N."/>
            <person name="Gao Y."/>
            <person name="Suarez N.M."/>
            <person name="Davison A.J."/>
            <person name="Vanderplasschen A."/>
        </authorList>
    </citation>
    <scope>NUCLEOTIDE SEQUENCE</scope>
    <source>
        <strain evidence="4">500138</strain>
        <strain evidence="6">DK-200249</strain>
        <strain evidence="5">DK-2008-50-66-1</strain>
        <strain evidence="7">DK-205223-2</strain>
        <strain evidence="8">HVA 486123</strain>
    </source>
</reference>
<evidence type="ECO:0000313" key="8">
    <source>
        <dbReference type="EMBL" id="QRM17003.1"/>
    </source>
</evidence>
<reference evidence="3" key="2">
    <citation type="submission" date="2012-05" db="EMBL/GenBank/DDBJ databases">
        <authorList>
            <person name="van Beurden S.J."/>
            <person name="Gatherer D."/>
            <person name="Tuzi K."/>
            <person name="Herzyk P."/>
            <person name="Galbraith J."/>
            <person name="Peeters B.P.H."/>
            <person name="Rottier P.J.M."/>
            <person name="Engelsma M.Y."/>
            <person name="Davison A.J."/>
        </authorList>
    </citation>
    <scope>NUCLEOTIDE SEQUENCE</scope>
    <source>
        <strain evidence="3">500138</strain>
    </source>
</reference>
<reference evidence="3 9" key="1">
    <citation type="journal article" date="2010" name="J. Gen. Virol.">
        <title>Complete genome sequence and taxonomic position of anguillid herpesvirus 1.</title>
        <authorList>
            <person name="van Beurden S.J."/>
            <person name="Bossers A."/>
            <person name="Voorbergen-Laarman M.H."/>
            <person name="Haenen O.L."/>
            <person name="Peters S."/>
            <person name="Abma-Henkens M.H."/>
            <person name="Peeters B.P."/>
            <person name="Rottier P.J."/>
            <person name="Engelsma M.Y."/>
        </authorList>
    </citation>
    <scope>NUCLEOTIDE SEQUENCE [LARGE SCALE GENOMIC DNA]</scope>
    <source>
        <strain evidence="3">500138</strain>
        <strain evidence="9">Isolate Anguilla anguilla/Netherlands/500138/1998</strain>
    </source>
</reference>
<keyword evidence="9" id="KW-1185">Reference proteome</keyword>
<name>A0A8E5AHQ6_9VIRU</name>
<dbReference type="RefSeq" id="YP_003358196.1">
    <property type="nucleotide sequence ID" value="NC_013668.3"/>
</dbReference>
<gene>
    <name evidence="6" type="primary">ORF57</name>
    <name evidence="3" type="ORF">AngHV1_ORF57</name>
</gene>
<organism evidence="6">
    <name type="scientific">Anguillid herpesvirus 1</name>
    <dbReference type="NCBI Taxonomy" id="150286"/>
    <lineage>
        <taxon>Viruses</taxon>
        <taxon>Duplodnaviria</taxon>
        <taxon>Heunggongvirae</taxon>
        <taxon>Peploviricota</taxon>
        <taxon>Herviviricetes</taxon>
        <taxon>Herpesvirales</taxon>
        <taxon>Alloherpesviridae</taxon>
        <taxon>Cyvirus</taxon>
        <taxon>Cyvirus anguillidallo1</taxon>
    </lineage>
</organism>
<accession>A0A8E5AHQ6</accession>
<feature type="domain" description="ORF28 N-terminal" evidence="2">
    <location>
        <begin position="33"/>
        <end position="290"/>
    </location>
</feature>
<proteinExistence type="predicted"/>
<dbReference type="EMBL" id="MW580852">
    <property type="protein sequence ID" value="QRM16742.1"/>
    <property type="molecule type" value="Genomic_DNA"/>
</dbReference>
<evidence type="ECO:0000313" key="9">
    <source>
        <dbReference type="Proteomes" id="UP000011239"/>
    </source>
</evidence>
<dbReference type="Pfam" id="PF25720">
    <property type="entry name" value="Herpes_ORF28"/>
    <property type="match status" value="1"/>
</dbReference>
<dbReference type="OrthoDB" id="8180at10239"/>
<dbReference type="InterPro" id="IPR057863">
    <property type="entry name" value="ORF28_N"/>
</dbReference>